<dbReference type="PROSITE" id="PS01159">
    <property type="entry name" value="WW_DOMAIN_1"/>
    <property type="match status" value="1"/>
</dbReference>
<feature type="domain" description="WW" evidence="2">
    <location>
        <begin position="1"/>
        <end position="30"/>
    </location>
</feature>
<dbReference type="Proteomes" id="UP000019132">
    <property type="component" value="Unassembled WGS sequence"/>
</dbReference>
<protein>
    <recommendedName>
        <fullName evidence="2">WW domain-containing protein</fullName>
    </recommendedName>
</protein>
<dbReference type="AlphaFoldDB" id="K3WU13"/>
<proteinExistence type="predicted"/>
<evidence type="ECO:0000313" key="4">
    <source>
        <dbReference type="Proteomes" id="UP000019132"/>
    </source>
</evidence>
<dbReference type="EMBL" id="GL376613">
    <property type="status" value="NOT_ANNOTATED_CDS"/>
    <property type="molecule type" value="Genomic_DNA"/>
</dbReference>
<sequence length="98" mass="11135">DWEPVTDPHSGDVYYWNRNTNETTWTRPVSTKVSLKEAMAAKSKLDDILKSCGPSVGSQNSKRSRDDAGNSDRSRSTQSHKKRYQQRGPRDPLDPENN</sequence>
<dbReference type="VEuPathDB" id="FungiDB:PYU1_G008443"/>
<evidence type="ECO:0000259" key="2">
    <source>
        <dbReference type="PROSITE" id="PS50020"/>
    </source>
</evidence>
<dbReference type="eggNOG" id="ENOG502T3ZV">
    <property type="taxonomic scope" value="Eukaryota"/>
</dbReference>
<dbReference type="Pfam" id="PF00397">
    <property type="entry name" value="WW"/>
    <property type="match status" value="1"/>
</dbReference>
<accession>K3WU13</accession>
<dbReference type="EnsemblProtists" id="PYU1_T008459">
    <property type="protein sequence ID" value="PYU1_T008459"/>
    <property type="gene ID" value="PYU1_G008443"/>
</dbReference>
<feature type="compositionally biased region" description="Basic and acidic residues" evidence="1">
    <location>
        <begin position="63"/>
        <end position="75"/>
    </location>
</feature>
<evidence type="ECO:0000256" key="1">
    <source>
        <dbReference type="SAM" id="MobiDB-lite"/>
    </source>
</evidence>
<evidence type="ECO:0000313" key="3">
    <source>
        <dbReference type="EnsemblProtists" id="PYU1_T008459"/>
    </source>
</evidence>
<reference evidence="4" key="1">
    <citation type="journal article" date="2010" name="Genome Biol.">
        <title>Genome sequence of the necrotrophic plant pathogen Pythium ultimum reveals original pathogenicity mechanisms and effector repertoire.</title>
        <authorList>
            <person name="Levesque C.A."/>
            <person name="Brouwer H."/>
            <person name="Cano L."/>
            <person name="Hamilton J.P."/>
            <person name="Holt C."/>
            <person name="Huitema E."/>
            <person name="Raffaele S."/>
            <person name="Robideau G.P."/>
            <person name="Thines M."/>
            <person name="Win J."/>
            <person name="Zerillo M.M."/>
            <person name="Beakes G.W."/>
            <person name="Boore J.L."/>
            <person name="Busam D."/>
            <person name="Dumas B."/>
            <person name="Ferriera S."/>
            <person name="Fuerstenberg S.I."/>
            <person name="Gachon C.M."/>
            <person name="Gaulin E."/>
            <person name="Govers F."/>
            <person name="Grenville-Briggs L."/>
            <person name="Horner N."/>
            <person name="Hostetler J."/>
            <person name="Jiang R.H."/>
            <person name="Johnson J."/>
            <person name="Krajaejun T."/>
            <person name="Lin H."/>
            <person name="Meijer H.J."/>
            <person name="Moore B."/>
            <person name="Morris P."/>
            <person name="Phuntmart V."/>
            <person name="Puiu D."/>
            <person name="Shetty J."/>
            <person name="Stajich J.E."/>
            <person name="Tripathy S."/>
            <person name="Wawra S."/>
            <person name="van West P."/>
            <person name="Whitty B.R."/>
            <person name="Coutinho P.M."/>
            <person name="Henrissat B."/>
            <person name="Martin F."/>
            <person name="Thomas P.D."/>
            <person name="Tyler B.M."/>
            <person name="De Vries R.P."/>
            <person name="Kamoun S."/>
            <person name="Yandell M."/>
            <person name="Tisserat N."/>
            <person name="Buell C.R."/>
        </authorList>
    </citation>
    <scope>NUCLEOTIDE SEQUENCE</scope>
    <source>
        <strain evidence="4">DAOM:BR144</strain>
    </source>
</reference>
<reference evidence="3" key="3">
    <citation type="submission" date="2015-02" db="UniProtKB">
        <authorList>
            <consortium name="EnsemblProtists"/>
        </authorList>
    </citation>
    <scope>IDENTIFICATION</scope>
    <source>
        <strain evidence="3">DAOM BR144</strain>
    </source>
</reference>
<name>K3WU13_GLOUD</name>
<dbReference type="InterPro" id="IPR001202">
    <property type="entry name" value="WW_dom"/>
</dbReference>
<dbReference type="STRING" id="431595.K3WU13"/>
<dbReference type="HOGENOM" id="CLU_2339975_0_0_1"/>
<dbReference type="Gene3D" id="2.20.70.10">
    <property type="match status" value="1"/>
</dbReference>
<keyword evidence="4" id="KW-1185">Reference proteome</keyword>
<organism evidence="3 4">
    <name type="scientific">Globisporangium ultimum (strain ATCC 200006 / CBS 805.95 / DAOM BR144)</name>
    <name type="common">Pythium ultimum</name>
    <dbReference type="NCBI Taxonomy" id="431595"/>
    <lineage>
        <taxon>Eukaryota</taxon>
        <taxon>Sar</taxon>
        <taxon>Stramenopiles</taxon>
        <taxon>Oomycota</taxon>
        <taxon>Peronosporomycetes</taxon>
        <taxon>Pythiales</taxon>
        <taxon>Pythiaceae</taxon>
        <taxon>Globisporangium</taxon>
    </lineage>
</organism>
<feature type="compositionally biased region" description="Basic and acidic residues" evidence="1">
    <location>
        <begin position="88"/>
        <end position="98"/>
    </location>
</feature>
<reference evidence="4" key="2">
    <citation type="submission" date="2010-04" db="EMBL/GenBank/DDBJ databases">
        <authorList>
            <person name="Buell R."/>
            <person name="Hamilton J."/>
            <person name="Hostetler J."/>
        </authorList>
    </citation>
    <scope>NUCLEOTIDE SEQUENCE [LARGE SCALE GENOMIC DNA]</scope>
    <source>
        <strain evidence="4">DAOM:BR144</strain>
    </source>
</reference>
<dbReference type="PROSITE" id="PS50020">
    <property type="entry name" value="WW_DOMAIN_2"/>
    <property type="match status" value="1"/>
</dbReference>
<dbReference type="CDD" id="cd00201">
    <property type="entry name" value="WW"/>
    <property type="match status" value="1"/>
</dbReference>
<dbReference type="InParanoid" id="K3WU13"/>
<dbReference type="SUPFAM" id="SSF51045">
    <property type="entry name" value="WW domain"/>
    <property type="match status" value="1"/>
</dbReference>
<feature type="region of interest" description="Disordered" evidence="1">
    <location>
        <begin position="48"/>
        <end position="98"/>
    </location>
</feature>
<dbReference type="InterPro" id="IPR036020">
    <property type="entry name" value="WW_dom_sf"/>
</dbReference>